<dbReference type="OrthoDB" id="6692864at2759"/>
<evidence type="ECO:0000313" key="3">
    <source>
        <dbReference type="Proteomes" id="UP000076532"/>
    </source>
</evidence>
<protein>
    <submittedName>
        <fullName evidence="2">Uncharacterized protein</fullName>
    </submittedName>
</protein>
<evidence type="ECO:0000313" key="1">
    <source>
        <dbReference type="EMBL" id="KZP27590.1"/>
    </source>
</evidence>
<keyword evidence="3" id="KW-1185">Reference proteome</keyword>
<proteinExistence type="predicted"/>
<dbReference type="EMBL" id="KV417508">
    <property type="protein sequence ID" value="KZP27590.1"/>
    <property type="molecule type" value="Genomic_DNA"/>
</dbReference>
<sequence>MFVTIHPPGCRPLYPRYGSRHPASNAILYRLSFFHLLAKYPGQVSVKLSMFWISWLSIKRRRRSSSSVTKPSTACAARTGIRFRRKALQGYEPVILKDVRDLIEQTAKMSDKSAGLHPILNCWGYATLFFFHSSSSSNPRDGVDFISSAAFGLENQINDGARLRSCSKAILRFGSALCRIPWTLPRYRLWPGAAKGPEFLEKLTRLGICSTE</sequence>
<dbReference type="AlphaFoldDB" id="A0A166QVF9"/>
<organism evidence="2 3">
    <name type="scientific">Athelia psychrophila</name>
    <dbReference type="NCBI Taxonomy" id="1759441"/>
    <lineage>
        <taxon>Eukaryota</taxon>
        <taxon>Fungi</taxon>
        <taxon>Dikarya</taxon>
        <taxon>Basidiomycota</taxon>
        <taxon>Agaricomycotina</taxon>
        <taxon>Agaricomycetes</taxon>
        <taxon>Agaricomycetidae</taxon>
        <taxon>Atheliales</taxon>
        <taxon>Atheliaceae</taxon>
        <taxon>Athelia</taxon>
    </lineage>
</organism>
<dbReference type="EMBL" id="KV417508">
    <property type="protein sequence ID" value="KZP27597.1"/>
    <property type="molecule type" value="Genomic_DNA"/>
</dbReference>
<accession>A0A166QVF9</accession>
<reference evidence="2 3" key="1">
    <citation type="journal article" date="2016" name="Mol. Biol. Evol.">
        <title>Comparative Genomics of Early-Diverging Mushroom-Forming Fungi Provides Insights into the Origins of Lignocellulose Decay Capabilities.</title>
        <authorList>
            <person name="Nagy L.G."/>
            <person name="Riley R."/>
            <person name="Tritt A."/>
            <person name="Adam C."/>
            <person name="Daum C."/>
            <person name="Floudas D."/>
            <person name="Sun H."/>
            <person name="Yadav J.S."/>
            <person name="Pangilinan J."/>
            <person name="Larsson K.H."/>
            <person name="Matsuura K."/>
            <person name="Barry K."/>
            <person name="Labutti K."/>
            <person name="Kuo R."/>
            <person name="Ohm R.A."/>
            <person name="Bhattacharya S.S."/>
            <person name="Shirouzu T."/>
            <person name="Yoshinaga Y."/>
            <person name="Martin F.M."/>
            <person name="Grigoriev I.V."/>
            <person name="Hibbett D.S."/>
        </authorList>
    </citation>
    <scope>NUCLEOTIDE SEQUENCE [LARGE SCALE GENOMIC DNA]</scope>
    <source>
        <strain evidence="2 3">CBS 109695</strain>
    </source>
</reference>
<gene>
    <name evidence="1" type="ORF">FIBSPDRAFT_1040121</name>
    <name evidence="2" type="ORF">FIBSPDRAFT_1040124</name>
</gene>
<name>A0A166QVF9_9AGAM</name>
<dbReference type="Proteomes" id="UP000076532">
    <property type="component" value="Unassembled WGS sequence"/>
</dbReference>
<evidence type="ECO:0000313" key="2">
    <source>
        <dbReference type="EMBL" id="KZP27597.1"/>
    </source>
</evidence>